<evidence type="ECO:0000256" key="3">
    <source>
        <dbReference type="ARBA" id="ARBA00023136"/>
    </source>
</evidence>
<dbReference type="GO" id="GO:0005886">
    <property type="term" value="C:plasma membrane"/>
    <property type="evidence" value="ECO:0007669"/>
    <property type="project" value="TreeGrafter"/>
</dbReference>
<dbReference type="PANTHER" id="PTHR33507">
    <property type="entry name" value="INNER MEMBRANE PROTEIN YBBJ"/>
    <property type="match status" value="1"/>
</dbReference>
<evidence type="ECO:0000313" key="7">
    <source>
        <dbReference type="Proteomes" id="UP000824988"/>
    </source>
</evidence>
<name>A0A8D5AL15_9GAMM</name>
<evidence type="ECO:0000256" key="1">
    <source>
        <dbReference type="ARBA" id="ARBA00022692"/>
    </source>
</evidence>
<dbReference type="Pfam" id="PF01957">
    <property type="entry name" value="NfeD"/>
    <property type="match status" value="1"/>
</dbReference>
<proteinExistence type="predicted"/>
<accession>A0A8D5AL15</accession>
<evidence type="ECO:0000256" key="2">
    <source>
        <dbReference type="ARBA" id="ARBA00022989"/>
    </source>
</evidence>
<sequence>MESLEWWHWIVAGLVLVMAELIVPAFVVFWFGLGALIVGLLLLTMPDLSLATQMLIWSVASCAMVVLWFRLFKPHLHKTRVGMSDNATLIGEVGLMLRDVDQFQRGEVRFQKPMMGADRWGCIADEAIAAGERVRVVSVEGTLVKVKKA</sequence>
<dbReference type="AlphaFoldDB" id="A0A8D5AL15"/>
<gene>
    <name evidence="6" type="ORF">MoryE10_29650</name>
</gene>
<dbReference type="InterPro" id="IPR002810">
    <property type="entry name" value="NfeD-like_C"/>
</dbReference>
<dbReference type="EMBL" id="AP019782">
    <property type="protein sequence ID" value="BBL72359.1"/>
    <property type="molecule type" value="Genomic_DNA"/>
</dbReference>
<reference evidence="6" key="1">
    <citation type="submission" date="2019-06" db="EMBL/GenBank/DDBJ databases">
        <title>Complete genome sequence of Methylogaea oryzae strain JCM16910.</title>
        <authorList>
            <person name="Asakawa S."/>
        </authorList>
    </citation>
    <scope>NUCLEOTIDE SEQUENCE</scope>
    <source>
        <strain evidence="6">E10</strain>
    </source>
</reference>
<feature type="domain" description="NfeD-like C-terminal" evidence="5">
    <location>
        <begin position="88"/>
        <end position="148"/>
    </location>
</feature>
<protein>
    <submittedName>
        <fullName evidence="6">Membrane protein</fullName>
    </submittedName>
</protein>
<dbReference type="InterPro" id="IPR052165">
    <property type="entry name" value="Membrane_assoc_protease"/>
</dbReference>
<keyword evidence="7" id="KW-1185">Reference proteome</keyword>
<dbReference type="KEGG" id="moz:MoryE10_29650"/>
<feature type="transmembrane region" description="Helical" evidence="4">
    <location>
        <begin position="54"/>
        <end position="72"/>
    </location>
</feature>
<keyword evidence="3 4" id="KW-0472">Membrane</keyword>
<dbReference type="RefSeq" id="WP_221047513.1">
    <property type="nucleotide sequence ID" value="NZ_AP019782.1"/>
</dbReference>
<evidence type="ECO:0000259" key="5">
    <source>
        <dbReference type="Pfam" id="PF01957"/>
    </source>
</evidence>
<dbReference type="Proteomes" id="UP000824988">
    <property type="component" value="Chromosome"/>
</dbReference>
<dbReference type="PANTHER" id="PTHR33507:SF3">
    <property type="entry name" value="INNER MEMBRANE PROTEIN YBBJ"/>
    <property type="match status" value="1"/>
</dbReference>
<keyword evidence="1 4" id="KW-0812">Transmembrane</keyword>
<evidence type="ECO:0000313" key="6">
    <source>
        <dbReference type="EMBL" id="BBL72359.1"/>
    </source>
</evidence>
<organism evidence="6 7">
    <name type="scientific">Methylogaea oryzae</name>
    <dbReference type="NCBI Taxonomy" id="1295382"/>
    <lineage>
        <taxon>Bacteria</taxon>
        <taxon>Pseudomonadati</taxon>
        <taxon>Pseudomonadota</taxon>
        <taxon>Gammaproteobacteria</taxon>
        <taxon>Methylococcales</taxon>
        <taxon>Methylococcaceae</taxon>
        <taxon>Methylogaea</taxon>
    </lineage>
</organism>
<evidence type="ECO:0000256" key="4">
    <source>
        <dbReference type="SAM" id="Phobius"/>
    </source>
</evidence>
<keyword evidence="2 4" id="KW-1133">Transmembrane helix</keyword>